<dbReference type="SMART" id="SM00829">
    <property type="entry name" value="PKS_ER"/>
    <property type="match status" value="1"/>
</dbReference>
<evidence type="ECO:0000256" key="1">
    <source>
        <dbReference type="ARBA" id="ARBA00022857"/>
    </source>
</evidence>
<proteinExistence type="predicted"/>
<dbReference type="InterPro" id="IPR002364">
    <property type="entry name" value="Quin_OxRdtase/zeta-crystal_CS"/>
</dbReference>
<dbReference type="InterPro" id="IPR013149">
    <property type="entry name" value="ADH-like_C"/>
</dbReference>
<keyword evidence="5" id="KW-1185">Reference proteome</keyword>
<dbReference type="PROSITE" id="PS01162">
    <property type="entry name" value="QOR_ZETA_CRYSTAL"/>
    <property type="match status" value="1"/>
</dbReference>
<dbReference type="Gene3D" id="3.40.50.720">
    <property type="entry name" value="NAD(P)-binding Rossmann-like Domain"/>
    <property type="match status" value="1"/>
</dbReference>
<dbReference type="Pfam" id="PF08240">
    <property type="entry name" value="ADH_N"/>
    <property type="match status" value="1"/>
</dbReference>
<dbReference type="InterPro" id="IPR013154">
    <property type="entry name" value="ADH-like_N"/>
</dbReference>
<evidence type="ECO:0000256" key="2">
    <source>
        <dbReference type="ARBA" id="ARBA00023002"/>
    </source>
</evidence>
<dbReference type="GO" id="GO:0008270">
    <property type="term" value="F:zinc ion binding"/>
    <property type="evidence" value="ECO:0007669"/>
    <property type="project" value="InterPro"/>
</dbReference>
<gene>
    <name evidence="4" type="ORF">ROR02_01760</name>
</gene>
<dbReference type="Gene3D" id="3.90.180.10">
    <property type="entry name" value="Medium-chain alcohol dehydrogenases, catalytic domain"/>
    <property type="match status" value="1"/>
</dbReference>
<organism evidence="4 5">
    <name type="scientific">Pararhodospirillum oryzae</name>
    <dbReference type="NCBI Taxonomy" id="478448"/>
    <lineage>
        <taxon>Bacteria</taxon>
        <taxon>Pseudomonadati</taxon>
        <taxon>Pseudomonadota</taxon>
        <taxon>Alphaproteobacteria</taxon>
        <taxon>Rhodospirillales</taxon>
        <taxon>Rhodospirillaceae</taxon>
        <taxon>Pararhodospirillum</taxon>
    </lineage>
</organism>
<dbReference type="InterPro" id="IPR036291">
    <property type="entry name" value="NAD(P)-bd_dom_sf"/>
</dbReference>
<dbReference type="OrthoDB" id="9805883at2"/>
<reference evidence="4 5" key="1">
    <citation type="submission" date="2019-07" db="EMBL/GenBank/DDBJ databases">
        <title>Whole genome shotgun sequence of Rhodospirillum oryzae NBRC 107573.</title>
        <authorList>
            <person name="Hosoyama A."/>
            <person name="Uohara A."/>
            <person name="Ohji S."/>
            <person name="Ichikawa N."/>
        </authorList>
    </citation>
    <scope>NUCLEOTIDE SEQUENCE [LARGE SCALE GENOMIC DNA]</scope>
    <source>
        <strain evidence="4 5">NBRC 107573</strain>
    </source>
</reference>
<accession>A0A512H3K8</accession>
<comment type="caution">
    <text evidence="4">The sequence shown here is derived from an EMBL/GenBank/DDBJ whole genome shotgun (WGS) entry which is preliminary data.</text>
</comment>
<name>A0A512H3K8_9PROT</name>
<evidence type="ECO:0000313" key="5">
    <source>
        <dbReference type="Proteomes" id="UP000321567"/>
    </source>
</evidence>
<protein>
    <submittedName>
        <fullName evidence="4">Quinone oxidoreductase</fullName>
    </submittedName>
</protein>
<dbReference type="GO" id="GO:0003960">
    <property type="term" value="F:quinone reductase (NADPH) activity"/>
    <property type="evidence" value="ECO:0007669"/>
    <property type="project" value="InterPro"/>
</dbReference>
<dbReference type="GO" id="GO:0005829">
    <property type="term" value="C:cytosol"/>
    <property type="evidence" value="ECO:0007669"/>
    <property type="project" value="TreeGrafter"/>
</dbReference>
<dbReference type="EMBL" id="BJZO01000003">
    <property type="protein sequence ID" value="GEO80045.1"/>
    <property type="molecule type" value="Genomic_DNA"/>
</dbReference>
<evidence type="ECO:0000259" key="3">
    <source>
        <dbReference type="SMART" id="SM00829"/>
    </source>
</evidence>
<dbReference type="SUPFAM" id="SSF50129">
    <property type="entry name" value="GroES-like"/>
    <property type="match status" value="1"/>
</dbReference>
<feature type="domain" description="Enoyl reductase (ER)" evidence="3">
    <location>
        <begin position="11"/>
        <end position="322"/>
    </location>
</feature>
<dbReference type="CDD" id="cd05286">
    <property type="entry name" value="QOR2"/>
    <property type="match status" value="1"/>
</dbReference>
<dbReference type="RefSeq" id="WP_147162116.1">
    <property type="nucleotide sequence ID" value="NZ_BJZO01000003.1"/>
</dbReference>
<dbReference type="InterPro" id="IPR020843">
    <property type="entry name" value="ER"/>
</dbReference>
<dbReference type="GO" id="GO:0035925">
    <property type="term" value="F:mRNA 3'-UTR AU-rich region binding"/>
    <property type="evidence" value="ECO:0007669"/>
    <property type="project" value="TreeGrafter"/>
</dbReference>
<evidence type="ECO:0000313" key="4">
    <source>
        <dbReference type="EMBL" id="GEO80045.1"/>
    </source>
</evidence>
<dbReference type="InterPro" id="IPR047618">
    <property type="entry name" value="QOR-like"/>
</dbReference>
<dbReference type="AlphaFoldDB" id="A0A512H3K8"/>
<dbReference type="PANTHER" id="PTHR48106">
    <property type="entry name" value="QUINONE OXIDOREDUCTASE PIG3-RELATED"/>
    <property type="match status" value="1"/>
</dbReference>
<dbReference type="SUPFAM" id="SSF51735">
    <property type="entry name" value="NAD(P)-binding Rossmann-fold domains"/>
    <property type="match status" value="1"/>
</dbReference>
<keyword evidence="2" id="KW-0560">Oxidoreductase</keyword>
<dbReference type="GO" id="GO:0070402">
    <property type="term" value="F:NADPH binding"/>
    <property type="evidence" value="ECO:0007669"/>
    <property type="project" value="TreeGrafter"/>
</dbReference>
<dbReference type="Pfam" id="PF00107">
    <property type="entry name" value="ADH_zinc_N"/>
    <property type="match status" value="1"/>
</dbReference>
<sequence length="324" mass="34013">MTLSVRFHATGGPDVLTVEDLPLADPGPGEVRVRHTAIGVNYIDTYHRSGLYPVPLPGCPGMEAAGVVEAVGPDVTRVAVGQRVAYGTGPTGAYAAARIVPEAILLPLPEGIADEQAAAMMLRGMTVQYLIRRTFPVAPGMTVLLHAAAGGLGLIACQWLRHLGVTIIGTVGSEKKREIALAHGCTHVVIPSQEDLVARVRDLTDGKGVPVVYDGVGAALFEASLDCLRPRGMMVTFGNASGPVPPFPPTLLTQKGSLFLTRPSLNHYTAERDELEATAADLFEVVQKGVVSITIGQRFPLAEAAAAHRALESRATVGSTILLP</sequence>
<dbReference type="InterPro" id="IPR011032">
    <property type="entry name" value="GroES-like_sf"/>
</dbReference>
<dbReference type="FunFam" id="3.40.50.720:FF:000053">
    <property type="entry name" value="Quinone oxidoreductase 1"/>
    <property type="match status" value="1"/>
</dbReference>
<dbReference type="Proteomes" id="UP000321567">
    <property type="component" value="Unassembled WGS sequence"/>
</dbReference>
<dbReference type="NCBIfam" id="NF008024">
    <property type="entry name" value="PRK10754.1"/>
    <property type="match status" value="1"/>
</dbReference>
<keyword evidence="1" id="KW-0521">NADP</keyword>
<dbReference type="PANTHER" id="PTHR48106:SF13">
    <property type="entry name" value="QUINONE OXIDOREDUCTASE-RELATED"/>
    <property type="match status" value="1"/>
</dbReference>